<dbReference type="GO" id="GO:0046677">
    <property type="term" value="P:response to antibiotic"/>
    <property type="evidence" value="ECO:0007669"/>
    <property type="project" value="UniProtKB-KW"/>
</dbReference>
<dbReference type="STRING" id="471856.Jden_2458"/>
<evidence type="ECO:0000313" key="9">
    <source>
        <dbReference type="Proteomes" id="UP000000628"/>
    </source>
</evidence>
<dbReference type="eggNOG" id="COG1131">
    <property type="taxonomic scope" value="Bacteria"/>
</dbReference>
<evidence type="ECO:0000256" key="2">
    <source>
        <dbReference type="ARBA" id="ARBA00005417"/>
    </source>
</evidence>
<dbReference type="RefSeq" id="WP_015772701.1">
    <property type="nucleotide sequence ID" value="NC_013174.1"/>
</dbReference>
<dbReference type="Gene3D" id="3.40.50.300">
    <property type="entry name" value="P-loop containing nucleotide triphosphate hydrolases"/>
    <property type="match status" value="1"/>
</dbReference>
<evidence type="ECO:0000259" key="7">
    <source>
        <dbReference type="PROSITE" id="PS50893"/>
    </source>
</evidence>
<accession>C7R342</accession>
<dbReference type="EMBL" id="CP001706">
    <property type="protein sequence ID" value="ACV10090.1"/>
    <property type="molecule type" value="Genomic_DNA"/>
</dbReference>
<feature type="domain" description="ABC transporter" evidence="7">
    <location>
        <begin position="17"/>
        <end position="268"/>
    </location>
</feature>
<comment type="similarity">
    <text evidence="2">Belongs to the ABC transporter superfamily.</text>
</comment>
<reference evidence="8 9" key="1">
    <citation type="journal article" date="2009" name="Stand. Genomic Sci.">
        <title>Complete genome sequence of Jonesia denitrificans type strain (Prevot 55134).</title>
        <authorList>
            <person name="Pukall R."/>
            <person name="Gehrich-Schroter G."/>
            <person name="Lapidus A."/>
            <person name="Nolan M."/>
            <person name="Glavina Del Rio T."/>
            <person name="Lucas S."/>
            <person name="Chen F."/>
            <person name="Tice H."/>
            <person name="Pitluck S."/>
            <person name="Cheng J.F."/>
            <person name="Copeland A."/>
            <person name="Saunders E."/>
            <person name="Brettin T."/>
            <person name="Detter J.C."/>
            <person name="Bruce D."/>
            <person name="Goodwin L."/>
            <person name="Pati A."/>
            <person name="Ivanova N."/>
            <person name="Mavromatis K."/>
            <person name="Ovchinnikova G."/>
            <person name="Chen A."/>
            <person name="Palaniappan K."/>
            <person name="Land M."/>
            <person name="Hauser L."/>
            <person name="Chang Y.J."/>
            <person name="Jeffries C.D."/>
            <person name="Chain P."/>
            <person name="Goker M."/>
            <person name="Bristow J."/>
            <person name="Eisen J.A."/>
            <person name="Markowitz V."/>
            <person name="Hugenholtz P."/>
            <person name="Kyrpides N.C."/>
            <person name="Klenk H.P."/>
            <person name="Han C."/>
        </authorList>
    </citation>
    <scope>NUCLEOTIDE SEQUENCE [LARGE SCALE GENOMIC DNA]</scope>
    <source>
        <strain evidence="9">ATCC 14870 / DSM 20603 / BCRC 15368 / CIP 55.134 / JCM 11481 / NBRC 15587 / NCTC 10816 / Prevot 55134</strain>
    </source>
</reference>
<dbReference type="HOGENOM" id="CLU_1029660_0_0_11"/>
<evidence type="ECO:0000256" key="4">
    <source>
        <dbReference type="ARBA" id="ARBA00022741"/>
    </source>
</evidence>
<dbReference type="SMART" id="SM00382">
    <property type="entry name" value="AAA"/>
    <property type="match status" value="1"/>
</dbReference>
<protein>
    <submittedName>
        <fullName evidence="8">ABC transporter related</fullName>
    </submittedName>
</protein>
<dbReference type="InterPro" id="IPR003593">
    <property type="entry name" value="AAA+_ATPase"/>
</dbReference>
<sequence length="270" mass="28832">MSTYLPTTPAAPRTADIHLTDITYTADKTPTLTIPQLTLTPGITAIIGPKGAGKTAFLHLLTTLTPAASGTLTMGGTTVPTTHSPGGASAHDLATLRAHIGYVPTYFDVDPNTPIHALATYAAWLRGYDGDHAHTAARTAIDNINLTSNAHKRLPARHVRKRNNGHRVTDHHPVLRAHVALALATAGAPTFLLLDDPASGLTSEPHRSDYYALLRRTDSRTILFTSTELNDATHADRVLILNDGHIVDDQSAHLITGTSEVAQTTTPPQR</sequence>
<evidence type="ECO:0000256" key="5">
    <source>
        <dbReference type="ARBA" id="ARBA00022840"/>
    </source>
</evidence>
<dbReference type="GO" id="GO:0016887">
    <property type="term" value="F:ATP hydrolysis activity"/>
    <property type="evidence" value="ECO:0007669"/>
    <property type="project" value="InterPro"/>
</dbReference>
<evidence type="ECO:0000256" key="3">
    <source>
        <dbReference type="ARBA" id="ARBA00022448"/>
    </source>
</evidence>
<name>C7R342_JONDD</name>
<dbReference type="AlphaFoldDB" id="C7R342"/>
<dbReference type="Proteomes" id="UP000000628">
    <property type="component" value="Chromosome"/>
</dbReference>
<keyword evidence="3" id="KW-0813">Transport</keyword>
<comment type="subcellular location">
    <subcellularLocation>
        <location evidence="1">Cell membrane</location>
        <topology evidence="1">Peripheral membrane protein</topology>
    </subcellularLocation>
</comment>
<keyword evidence="4" id="KW-0547">Nucleotide-binding</keyword>
<keyword evidence="6" id="KW-0046">Antibiotic resistance</keyword>
<evidence type="ECO:0000256" key="6">
    <source>
        <dbReference type="ARBA" id="ARBA00023251"/>
    </source>
</evidence>
<gene>
    <name evidence="8" type="ordered locus">Jden_2458</name>
</gene>
<dbReference type="InterPro" id="IPR003439">
    <property type="entry name" value="ABC_transporter-like_ATP-bd"/>
</dbReference>
<dbReference type="InterPro" id="IPR027417">
    <property type="entry name" value="P-loop_NTPase"/>
</dbReference>
<dbReference type="InterPro" id="IPR050763">
    <property type="entry name" value="ABC_transporter_ATP-binding"/>
</dbReference>
<keyword evidence="5" id="KW-0067">ATP-binding</keyword>
<dbReference type="GO" id="GO:0005886">
    <property type="term" value="C:plasma membrane"/>
    <property type="evidence" value="ECO:0007669"/>
    <property type="project" value="UniProtKB-SubCell"/>
</dbReference>
<dbReference type="PANTHER" id="PTHR42711">
    <property type="entry name" value="ABC TRANSPORTER ATP-BINDING PROTEIN"/>
    <property type="match status" value="1"/>
</dbReference>
<dbReference type="GO" id="GO:0005524">
    <property type="term" value="F:ATP binding"/>
    <property type="evidence" value="ECO:0007669"/>
    <property type="project" value="UniProtKB-KW"/>
</dbReference>
<evidence type="ECO:0000256" key="1">
    <source>
        <dbReference type="ARBA" id="ARBA00004202"/>
    </source>
</evidence>
<dbReference type="PANTHER" id="PTHR42711:SF5">
    <property type="entry name" value="ABC TRANSPORTER ATP-BINDING PROTEIN NATA"/>
    <property type="match status" value="1"/>
</dbReference>
<evidence type="ECO:0000313" key="8">
    <source>
        <dbReference type="EMBL" id="ACV10090.1"/>
    </source>
</evidence>
<keyword evidence="9" id="KW-1185">Reference proteome</keyword>
<organism evidence="8 9">
    <name type="scientific">Jonesia denitrificans (strain ATCC 14870 / DSM 20603 / BCRC 15368 / CIP 55.134 / JCM 11481 / NBRC 15587 / NCTC 10816 / Prevot 55134)</name>
    <name type="common">Listeria denitrificans</name>
    <dbReference type="NCBI Taxonomy" id="471856"/>
    <lineage>
        <taxon>Bacteria</taxon>
        <taxon>Bacillati</taxon>
        <taxon>Actinomycetota</taxon>
        <taxon>Actinomycetes</taxon>
        <taxon>Micrococcales</taxon>
        <taxon>Jonesiaceae</taxon>
        <taxon>Jonesia</taxon>
    </lineage>
</organism>
<dbReference type="PROSITE" id="PS50893">
    <property type="entry name" value="ABC_TRANSPORTER_2"/>
    <property type="match status" value="1"/>
</dbReference>
<dbReference type="KEGG" id="jde:Jden_2458"/>
<dbReference type="Pfam" id="PF00005">
    <property type="entry name" value="ABC_tran"/>
    <property type="match status" value="1"/>
</dbReference>
<proteinExistence type="inferred from homology"/>
<dbReference type="SUPFAM" id="SSF52540">
    <property type="entry name" value="P-loop containing nucleoside triphosphate hydrolases"/>
    <property type="match status" value="1"/>
</dbReference>